<sequence length="215" mass="23667">MAAVHVTVVFGKHSMSVSLAPHEVQALDALKQKIGETLNLDPKFQRLVLQGRDVQTASALTPGCKLLLLRNRAFYENAAALKQVEPSVYGGCSCFVPAVGGCSIAKGLEDLGKNRRERTGAGRVWVQVYRGKSRYDVILQRSKSVLDVKHKVTAVLGLRSPTALRLVVKGKTPSDETTLETLAGRKKVIKSMALLQEQQHVIQEKEQELRELLNE</sequence>
<proteinExistence type="predicted"/>
<organism evidence="1 2">
    <name type="scientific">Peronosclerospora sorghi</name>
    <dbReference type="NCBI Taxonomy" id="230839"/>
    <lineage>
        <taxon>Eukaryota</taxon>
        <taxon>Sar</taxon>
        <taxon>Stramenopiles</taxon>
        <taxon>Oomycota</taxon>
        <taxon>Peronosporomycetes</taxon>
        <taxon>Peronosporales</taxon>
        <taxon>Peronosporaceae</taxon>
        <taxon>Peronosclerospora</taxon>
    </lineage>
</organism>
<dbReference type="Proteomes" id="UP001163321">
    <property type="component" value="Chromosome 12"/>
</dbReference>
<keyword evidence="2" id="KW-1185">Reference proteome</keyword>
<evidence type="ECO:0000313" key="1">
    <source>
        <dbReference type="EMBL" id="KAI9918762.1"/>
    </source>
</evidence>
<protein>
    <submittedName>
        <fullName evidence="1">Uncharacterized protein</fullName>
    </submittedName>
</protein>
<dbReference type="EMBL" id="CM047591">
    <property type="protein sequence ID" value="KAI9918762.1"/>
    <property type="molecule type" value="Genomic_DNA"/>
</dbReference>
<gene>
    <name evidence="1" type="ORF">PsorP6_012190</name>
</gene>
<name>A0ACC0WK41_9STRA</name>
<evidence type="ECO:0000313" key="2">
    <source>
        <dbReference type="Proteomes" id="UP001163321"/>
    </source>
</evidence>
<accession>A0ACC0WK41</accession>
<comment type="caution">
    <text evidence="1">The sequence shown here is derived from an EMBL/GenBank/DDBJ whole genome shotgun (WGS) entry which is preliminary data.</text>
</comment>
<reference evidence="1 2" key="1">
    <citation type="journal article" date="2022" name="bioRxiv">
        <title>The genome of the oomycete Peronosclerospora sorghi, a cosmopolitan pathogen of maize and sorghum, is inflated with dispersed pseudogenes.</title>
        <authorList>
            <person name="Fletcher K."/>
            <person name="Martin F."/>
            <person name="Isakeit T."/>
            <person name="Cavanaugh K."/>
            <person name="Magill C."/>
            <person name="Michelmore R."/>
        </authorList>
    </citation>
    <scope>NUCLEOTIDE SEQUENCE [LARGE SCALE GENOMIC DNA]</scope>
    <source>
        <strain evidence="1">P6</strain>
    </source>
</reference>